<protein>
    <submittedName>
        <fullName evidence="3">UDP-glucose 4-epimerase</fullName>
    </submittedName>
</protein>
<feature type="domain" description="NAD-dependent epimerase/dehydratase" evidence="2">
    <location>
        <begin position="4"/>
        <end position="224"/>
    </location>
</feature>
<dbReference type="Proteomes" id="UP000036867">
    <property type="component" value="Unassembled WGS sequence"/>
</dbReference>
<evidence type="ECO:0000313" key="4">
    <source>
        <dbReference type="Proteomes" id="UP000036867"/>
    </source>
</evidence>
<reference evidence="4" key="1">
    <citation type="submission" date="2015-08" db="EMBL/GenBank/DDBJ databases">
        <title>Fjat-10028 dsm 16317.</title>
        <authorList>
            <person name="Liu B."/>
            <person name="Wang J."/>
            <person name="Zhu Y."/>
            <person name="Liu G."/>
            <person name="Chen Q."/>
            <person name="Chen Z."/>
            <person name="Lan J."/>
            <person name="Che J."/>
            <person name="Ge C."/>
            <person name="Shi H."/>
            <person name="Pan Z."/>
            <person name="Liu X."/>
        </authorList>
    </citation>
    <scope>NUCLEOTIDE SEQUENCE [LARGE SCALE GENOMIC DNA]</scope>
    <source>
        <strain evidence="4">DSM 16317</strain>
    </source>
</reference>
<evidence type="ECO:0000256" key="1">
    <source>
        <dbReference type="ARBA" id="ARBA00007637"/>
    </source>
</evidence>
<comment type="caution">
    <text evidence="3">The sequence shown here is derived from an EMBL/GenBank/DDBJ whole genome shotgun (WGS) entry which is preliminary data.</text>
</comment>
<dbReference type="AlphaFoldDB" id="A0A0M0LFG6"/>
<dbReference type="GeneID" id="301137571"/>
<dbReference type="GO" id="GO:0008743">
    <property type="term" value="F:L-threonine 3-dehydrogenase activity"/>
    <property type="evidence" value="ECO:0007669"/>
    <property type="project" value="TreeGrafter"/>
</dbReference>
<dbReference type="PATRIC" id="fig|263475.3.peg.4450"/>
<comment type="similarity">
    <text evidence="1">Belongs to the NAD(P)-dependent epimerase/dehydratase family.</text>
</comment>
<dbReference type="InterPro" id="IPR051225">
    <property type="entry name" value="NAD(P)_epim/dehydratase"/>
</dbReference>
<evidence type="ECO:0000313" key="3">
    <source>
        <dbReference type="EMBL" id="KOO49794.1"/>
    </source>
</evidence>
<dbReference type="EMBL" id="LILB01000005">
    <property type="protein sequence ID" value="KOO49794.1"/>
    <property type="molecule type" value="Genomic_DNA"/>
</dbReference>
<dbReference type="OrthoDB" id="9779902at2"/>
<dbReference type="SUPFAM" id="SSF51735">
    <property type="entry name" value="NAD(P)-binding Rossmann-fold domains"/>
    <property type="match status" value="1"/>
</dbReference>
<dbReference type="PANTHER" id="PTHR42687:SF1">
    <property type="entry name" value="L-THREONINE 3-DEHYDROGENASE, MITOCHONDRIAL"/>
    <property type="match status" value="1"/>
</dbReference>
<proteinExistence type="inferred from homology"/>
<dbReference type="GO" id="GO:0006567">
    <property type="term" value="P:L-threonine catabolic process"/>
    <property type="evidence" value="ECO:0007669"/>
    <property type="project" value="TreeGrafter"/>
</dbReference>
<dbReference type="RefSeq" id="WP_053417965.1">
    <property type="nucleotide sequence ID" value="NZ_JBCMHV010000009.1"/>
</dbReference>
<sequence length="315" mass="34812">MKKIMITGACGQIGSELVSKLRETYGTENVLATDIRKPATQKGPFETLDVMDAERMNDMAKDFGADTLMHMAALLSATAEAKPLFAWNLNMGGLVNALEVAREQNLQFFTPSSIGAFGPSTPKNNTPQDTLQRPTTMYGVNKVAGELLCDYYYQRFGVDTRGVRFPGLISYATPPGGGTTDYAVDIYYKAISEGKYTSYIAQGSYMDMMYMPDALQAIVDLMEADPAKLIHRNAFNVTAMSFEPEEIAASIRKHIPNFKMAYEVDPVRQAIADSWPNSIDASAAQEEWGFKAKYDLDAMTADMLKKLQEKETKTA</sequence>
<dbReference type="CDD" id="cd05272">
    <property type="entry name" value="TDH_SDR_e"/>
    <property type="match status" value="1"/>
</dbReference>
<keyword evidence="4" id="KW-1185">Reference proteome</keyword>
<dbReference type="Gene3D" id="3.40.50.720">
    <property type="entry name" value="NAD(P)-binding Rossmann-like Domain"/>
    <property type="match status" value="1"/>
</dbReference>
<organism evidence="3 4">
    <name type="scientific">Viridibacillus arvi</name>
    <dbReference type="NCBI Taxonomy" id="263475"/>
    <lineage>
        <taxon>Bacteria</taxon>
        <taxon>Bacillati</taxon>
        <taxon>Bacillota</taxon>
        <taxon>Bacilli</taxon>
        <taxon>Bacillales</taxon>
        <taxon>Caryophanaceae</taxon>
        <taxon>Viridibacillus</taxon>
    </lineage>
</organism>
<evidence type="ECO:0000259" key="2">
    <source>
        <dbReference type="Pfam" id="PF01370"/>
    </source>
</evidence>
<dbReference type="PANTHER" id="PTHR42687">
    <property type="entry name" value="L-THREONINE 3-DEHYDROGENASE"/>
    <property type="match status" value="1"/>
</dbReference>
<gene>
    <name evidence="3" type="ORF">AMD00_15860</name>
</gene>
<dbReference type="Pfam" id="PF01370">
    <property type="entry name" value="Epimerase"/>
    <property type="match status" value="1"/>
</dbReference>
<accession>A0A0M0LFG6</accession>
<name>A0A0M0LFG6_9BACL</name>
<dbReference type="InterPro" id="IPR001509">
    <property type="entry name" value="Epimerase_deHydtase"/>
</dbReference>
<dbReference type="FunFam" id="3.40.50.720:FF:000077">
    <property type="entry name" value="L-threonine 3-dehydrogenase, mitochondrial"/>
    <property type="match status" value="1"/>
</dbReference>
<dbReference type="STRING" id="263475.AMD00_15860"/>
<dbReference type="InterPro" id="IPR036291">
    <property type="entry name" value="NAD(P)-bd_dom_sf"/>
</dbReference>